<gene>
    <name evidence="2" type="ORF">NKR19_g2042</name>
</gene>
<comment type="caution">
    <text evidence="2">The sequence shown here is derived from an EMBL/GenBank/DDBJ whole genome shotgun (WGS) entry which is preliminary data.</text>
</comment>
<accession>A0AA38W2Q6</accession>
<protein>
    <submittedName>
        <fullName evidence="2">Cyclin-like F-box</fullName>
    </submittedName>
</protein>
<keyword evidence="3" id="KW-1185">Reference proteome</keyword>
<dbReference type="SUPFAM" id="SSF53474">
    <property type="entry name" value="alpha/beta-Hydrolases"/>
    <property type="match status" value="1"/>
</dbReference>
<proteinExistence type="predicted"/>
<name>A0AA38W2Q6_9PEZI</name>
<sequence length="351" mass="36137">MLTIHSHLPFSLSLLLLLLLFTTADAAPKRKGKTATSASLTPQQQAAQIPQGISEATDGSTILDTTATVNGLPLRFRISGPASAFTTATNISGASASPGDQGTLGLNVLLHGDGGQSFFDFPNQAVQNNLMGVAVLAPSEQLLWGQSSGPPSGLSRPDGAAHSLAVRDLIRDVLPQVAAFDPANIFFTGVSGGSLTLSGFFVPAHMAEFAGTGVLLMCGGLEPQVDVVGAADFAGNTRIHFQSTQRELALLQPAIPAAIEAYEALASQAGLGADEIGALQTVDNTPDGGHCEFDEQGFSSGIQLIANKFGNIMQGGDGAVDGINAQSVLTPVVGNEDLSFKAGQKRDTMRI</sequence>
<dbReference type="InterPro" id="IPR029058">
    <property type="entry name" value="AB_hydrolase_fold"/>
</dbReference>
<dbReference type="AlphaFoldDB" id="A0AA38W2Q6"/>
<evidence type="ECO:0000313" key="2">
    <source>
        <dbReference type="EMBL" id="KAJ9161661.1"/>
    </source>
</evidence>
<evidence type="ECO:0000256" key="1">
    <source>
        <dbReference type="SAM" id="SignalP"/>
    </source>
</evidence>
<feature type="chain" id="PRO_5041203710" evidence="1">
    <location>
        <begin position="27"/>
        <end position="351"/>
    </location>
</feature>
<dbReference type="Proteomes" id="UP001174691">
    <property type="component" value="Unassembled WGS sequence"/>
</dbReference>
<reference evidence="2" key="1">
    <citation type="submission" date="2022-07" db="EMBL/GenBank/DDBJ databases">
        <title>Fungi with potential for degradation of polypropylene.</title>
        <authorList>
            <person name="Gostincar C."/>
        </authorList>
    </citation>
    <scope>NUCLEOTIDE SEQUENCE</scope>
    <source>
        <strain evidence="2">EXF-13287</strain>
    </source>
</reference>
<organism evidence="2 3">
    <name type="scientific">Coniochaeta hoffmannii</name>
    <dbReference type="NCBI Taxonomy" id="91930"/>
    <lineage>
        <taxon>Eukaryota</taxon>
        <taxon>Fungi</taxon>
        <taxon>Dikarya</taxon>
        <taxon>Ascomycota</taxon>
        <taxon>Pezizomycotina</taxon>
        <taxon>Sordariomycetes</taxon>
        <taxon>Sordariomycetidae</taxon>
        <taxon>Coniochaetales</taxon>
        <taxon>Coniochaetaceae</taxon>
        <taxon>Coniochaeta</taxon>
    </lineage>
</organism>
<keyword evidence="1" id="KW-0732">Signal</keyword>
<evidence type="ECO:0000313" key="3">
    <source>
        <dbReference type="Proteomes" id="UP001174691"/>
    </source>
</evidence>
<dbReference type="EMBL" id="JANBVN010000020">
    <property type="protein sequence ID" value="KAJ9161661.1"/>
    <property type="molecule type" value="Genomic_DNA"/>
</dbReference>
<feature type="signal peptide" evidence="1">
    <location>
        <begin position="1"/>
        <end position="26"/>
    </location>
</feature>